<reference evidence="1 2" key="1">
    <citation type="submission" date="2016-10" db="EMBL/GenBank/DDBJ databases">
        <authorList>
            <person name="de Groot N.N."/>
        </authorList>
    </citation>
    <scope>NUCLEOTIDE SEQUENCE [LARGE SCALE GENOMIC DNA]</scope>
    <source>
        <strain evidence="1 2">DSM 22489</strain>
    </source>
</reference>
<evidence type="ECO:0000313" key="2">
    <source>
        <dbReference type="Proteomes" id="UP000236728"/>
    </source>
</evidence>
<proteinExistence type="predicted"/>
<dbReference type="RefSeq" id="WP_146072231.1">
    <property type="nucleotide sequence ID" value="NZ_FNVA01000007.1"/>
</dbReference>
<dbReference type="EMBL" id="FNVA01000007">
    <property type="protein sequence ID" value="SEG62091.1"/>
    <property type="molecule type" value="Genomic_DNA"/>
</dbReference>
<dbReference type="OrthoDB" id="9891900at2"/>
<keyword evidence="2" id="KW-1185">Reference proteome</keyword>
<dbReference type="Proteomes" id="UP000236728">
    <property type="component" value="Unassembled WGS sequence"/>
</dbReference>
<evidence type="ECO:0000313" key="1">
    <source>
        <dbReference type="EMBL" id="SEG62091.1"/>
    </source>
</evidence>
<dbReference type="AlphaFoldDB" id="A0A1H6BN20"/>
<accession>A0A1H6BN20</accession>
<gene>
    <name evidence="1" type="ORF">SAMN05421819_3868</name>
</gene>
<sequence length="66" mass="7418">MRFDDDHEVIARLLSATEDIEGNHHLIYDNVEWANDPRELATAKDSTVYAEGESLVSIDDTAQPNC</sequence>
<organism evidence="1 2">
    <name type="scientific">Bryocella elongata</name>
    <dbReference type="NCBI Taxonomy" id="863522"/>
    <lineage>
        <taxon>Bacteria</taxon>
        <taxon>Pseudomonadati</taxon>
        <taxon>Acidobacteriota</taxon>
        <taxon>Terriglobia</taxon>
        <taxon>Terriglobales</taxon>
        <taxon>Acidobacteriaceae</taxon>
        <taxon>Bryocella</taxon>
    </lineage>
</organism>
<name>A0A1H6BN20_9BACT</name>
<protein>
    <submittedName>
        <fullName evidence="1">Uncharacterized protein</fullName>
    </submittedName>
</protein>